<sequence>MFPARALLDGSPRRGRASRATREPPSSAGPTTPPGGDRLKIGSGTSKSIWQSYLALTPKSRLIFGAGLAAVAVAGLLVSDKLEERFPATETEKDGPGLFRVTMVDAQNRR</sequence>
<dbReference type="OrthoDB" id="2555959at2759"/>
<dbReference type="AlphaFoldDB" id="A0A0N7LAR5"/>
<evidence type="ECO:0000256" key="1">
    <source>
        <dbReference type="SAM" id="MobiDB-lite"/>
    </source>
</evidence>
<protein>
    <submittedName>
        <fullName evidence="2">Uncharacterized protein</fullName>
    </submittedName>
</protein>
<evidence type="ECO:0000313" key="2">
    <source>
        <dbReference type="EMBL" id="CEH17322.1"/>
    </source>
</evidence>
<name>A0A0N7LAR5_9BASI</name>
<dbReference type="Proteomes" id="UP000054845">
    <property type="component" value="Unassembled WGS sequence"/>
</dbReference>
<keyword evidence="3" id="KW-1185">Reference proteome</keyword>
<reference evidence="2 3" key="1">
    <citation type="submission" date="2014-09" db="EMBL/GenBank/DDBJ databases">
        <authorList>
            <person name="Magalhaes I.L.F."/>
            <person name="Oliveira U."/>
            <person name="Santos F.R."/>
            <person name="Vidigal T.H.D.A."/>
            <person name="Brescovit A.D."/>
            <person name="Santos A.J."/>
        </authorList>
    </citation>
    <scope>NUCLEOTIDE SEQUENCE [LARGE SCALE GENOMIC DNA]</scope>
</reference>
<feature type="compositionally biased region" description="Low complexity" evidence="1">
    <location>
        <begin position="24"/>
        <end position="36"/>
    </location>
</feature>
<evidence type="ECO:0000313" key="3">
    <source>
        <dbReference type="Proteomes" id="UP000054845"/>
    </source>
</evidence>
<organism evidence="2 3">
    <name type="scientific">Ceraceosorus bombacis</name>
    <dbReference type="NCBI Taxonomy" id="401625"/>
    <lineage>
        <taxon>Eukaryota</taxon>
        <taxon>Fungi</taxon>
        <taxon>Dikarya</taxon>
        <taxon>Basidiomycota</taxon>
        <taxon>Ustilaginomycotina</taxon>
        <taxon>Exobasidiomycetes</taxon>
        <taxon>Ceraceosorales</taxon>
        <taxon>Ceraceosoraceae</taxon>
        <taxon>Ceraceosorus</taxon>
    </lineage>
</organism>
<feature type="region of interest" description="Disordered" evidence="1">
    <location>
        <begin position="1"/>
        <end position="43"/>
    </location>
</feature>
<proteinExistence type="predicted"/>
<dbReference type="EMBL" id="CCYA01000254">
    <property type="protein sequence ID" value="CEH17322.1"/>
    <property type="molecule type" value="Genomic_DNA"/>
</dbReference>
<accession>A0A0N7LAR5</accession>